<dbReference type="Proteomes" id="UP000233778">
    <property type="component" value="Chromosome"/>
</dbReference>
<dbReference type="InterPro" id="IPR006091">
    <property type="entry name" value="Acyl-CoA_Oxase/DH_mid-dom"/>
</dbReference>
<dbReference type="Pfam" id="PF02770">
    <property type="entry name" value="Acyl-CoA_dh_M"/>
    <property type="match status" value="1"/>
</dbReference>
<dbReference type="KEGG" id="serq:CWC46_16180"/>
<dbReference type="GO" id="GO:0046359">
    <property type="term" value="P:butyrate catabolic process"/>
    <property type="evidence" value="ECO:0007669"/>
    <property type="project" value="TreeGrafter"/>
</dbReference>
<accession>A0A2I5TDG0</accession>
<organism evidence="4 5">
    <name type="scientific">Serratia sp. (strain ATCC 39006)</name>
    <name type="common">Prodigiosinella confusarubida</name>
    <dbReference type="NCBI Taxonomy" id="104623"/>
    <lineage>
        <taxon>Bacteria</taxon>
        <taxon>Pseudomonadati</taxon>
        <taxon>Pseudomonadota</taxon>
        <taxon>Gammaproteobacteria</taxon>
        <taxon>Enterobacterales</taxon>
        <taxon>Pectobacteriaceae</taxon>
        <taxon>Prodigiosinella</taxon>
    </lineage>
</organism>
<dbReference type="EMBL" id="CP025084">
    <property type="protein sequence ID" value="AUH06880.1"/>
    <property type="molecule type" value="Genomic_DNA"/>
</dbReference>
<dbReference type="InterPro" id="IPR036250">
    <property type="entry name" value="AcylCo_DH-like_C"/>
</dbReference>
<reference evidence="3 6" key="3">
    <citation type="submission" date="2017-11" db="EMBL/GenBank/DDBJ databases">
        <title>Complete genome sequence of Serratia sp. ATCC 39006 LacA.</title>
        <authorList>
            <person name="Hampton H.G."/>
            <person name="Jackson S.A."/>
            <person name="Jauregui R."/>
            <person name="Poulter G.T.M."/>
            <person name="Salmond G.P.C."/>
            <person name="Fineran P.C."/>
        </authorList>
    </citation>
    <scope>NUCLEOTIDE SEQUENCE [LARGE SCALE GENOMIC DNA]</scope>
    <source>
        <strain evidence="3 6">ATCC 39006</strain>
    </source>
</reference>
<dbReference type="EMBL" id="CP025085">
    <property type="protein sequence ID" value="AUH02565.1"/>
    <property type="molecule type" value="Genomic_DNA"/>
</dbReference>
<feature type="domain" description="Acyl-CoA oxidase/dehydrogenase middle" evidence="2">
    <location>
        <begin position="116"/>
        <end position="206"/>
    </location>
</feature>
<dbReference type="Gene3D" id="2.40.110.10">
    <property type="entry name" value="Butyryl-CoA Dehydrogenase, subunit A, domain 2"/>
    <property type="match status" value="1"/>
</dbReference>
<evidence type="ECO:0000313" key="6">
    <source>
        <dbReference type="Proteomes" id="UP000233778"/>
    </source>
</evidence>
<proteinExistence type="predicted"/>
<protein>
    <submittedName>
        <fullName evidence="4">Acyl-CoA dehydrogenase</fullName>
    </submittedName>
</protein>
<dbReference type="InterPro" id="IPR037069">
    <property type="entry name" value="AcylCoA_DH/ox_N_sf"/>
</dbReference>
<dbReference type="GO" id="GO:0033539">
    <property type="term" value="P:fatty acid beta-oxidation using acyl-CoA dehydrogenase"/>
    <property type="evidence" value="ECO:0007669"/>
    <property type="project" value="TreeGrafter"/>
</dbReference>
<gene>
    <name evidence="3" type="ORF">CWC46_16180</name>
    <name evidence="4" type="ORF">Ser39006_016180</name>
</gene>
<dbReference type="AlphaFoldDB" id="A0A2I5TDG0"/>
<keyword evidence="1" id="KW-0285">Flavoprotein</keyword>
<name>A0A2I5TDG0_SERS3</name>
<keyword evidence="5" id="KW-1185">Reference proteome</keyword>
<evidence type="ECO:0000313" key="5">
    <source>
        <dbReference type="Proteomes" id="UP000017700"/>
    </source>
</evidence>
<dbReference type="PANTHER" id="PTHR43884">
    <property type="entry name" value="ACYL-COA DEHYDROGENASE"/>
    <property type="match status" value="1"/>
</dbReference>
<dbReference type="STRING" id="104623.Ser39006_02247"/>
<reference evidence="4" key="2">
    <citation type="submission" date="2013-09" db="EMBL/GenBank/DDBJ databases">
        <authorList>
            <person name="Wang G."/>
            <person name="Yang Y."/>
            <person name="Su Y."/>
        </authorList>
    </citation>
    <scope>NUCLEOTIDE SEQUENCE</scope>
    <source>
        <strain evidence="4">ATCC 39006</strain>
    </source>
</reference>
<dbReference type="GO" id="GO:0003995">
    <property type="term" value="F:acyl-CoA dehydrogenase activity"/>
    <property type="evidence" value="ECO:0007669"/>
    <property type="project" value="TreeGrafter"/>
</dbReference>
<evidence type="ECO:0000313" key="4">
    <source>
        <dbReference type="EMBL" id="AUH06880.1"/>
    </source>
</evidence>
<sequence length="362" mass="40297">MDASLSEFTAAGLLLETDPDTARLRLQDEILLAISHIGLPEKYNPWHRYLRELPIDSDNFVDYLVLVEYLSRFDASSMMAMPGTSLACRAVLTLGNEQQQALFFSRYLQCPTWTFFAVSEPEVGSDASAIHTQLTPHGDRYLLNGEKMFIGGAQLASIGLVFASQGQGRTQLVMVEPHAAPQAFNVEALEAYGLAGAGLTRITITDFPVAQAQILGRELSGLHQGINALGTVFEKHRPLVAAMALGTARGLLDALDAEGIDDLASYWRCYRALYYRLLALGEEYQQGRSKVWLTSQLKMQATAFVEQVAMLLPQRLPAVRWLNMPALQKRYRDAFAFEYMEGTSHIHRLNAFRAYVSSRGVR</sequence>
<reference evidence="4 5" key="1">
    <citation type="journal article" date="2013" name="Genome Announc.">
        <title>Draft genome sequence of Serratia sp. strain ATCC 39006, a model bacterium for analysis of the biosynthesis and regulation of prodigiosin, a carbapenem, and gas vesicles.</title>
        <authorList>
            <person name="Fineran P.C."/>
            <person name="Iglesias Cans M.C."/>
            <person name="Ramsay J.P."/>
            <person name="Wilf N.M."/>
            <person name="Cossyleon D."/>
            <person name="McNeil M.B."/>
            <person name="Williamson N.R."/>
            <person name="Monson R.E."/>
            <person name="Becher S.A."/>
            <person name="Stanton J.A."/>
            <person name="Brugger K."/>
            <person name="Brown S.D."/>
            <person name="Salmond G.P."/>
        </authorList>
    </citation>
    <scope>NUCLEOTIDE SEQUENCE [LARGE SCALE GENOMIC DNA]</scope>
    <source>
        <strain evidence="4">ATCC 39006</strain>
        <strain evidence="5">ATCC 39006 / SC 11482</strain>
    </source>
</reference>
<dbReference type="SUPFAM" id="SSF56645">
    <property type="entry name" value="Acyl-CoA dehydrogenase NM domain-like"/>
    <property type="match status" value="1"/>
</dbReference>
<dbReference type="KEGG" id="sera:Ser39006_016180"/>
<evidence type="ECO:0000313" key="3">
    <source>
        <dbReference type="EMBL" id="AUH02565.1"/>
    </source>
</evidence>
<dbReference type="Gene3D" id="1.20.140.10">
    <property type="entry name" value="Butyryl-CoA Dehydrogenase, subunit A, domain 3"/>
    <property type="match status" value="2"/>
</dbReference>
<dbReference type="OrthoDB" id="9775090at2"/>
<dbReference type="PANTHER" id="PTHR43884:SF12">
    <property type="entry name" value="ISOVALERYL-COA DEHYDROGENASE, MITOCHONDRIAL-RELATED"/>
    <property type="match status" value="1"/>
</dbReference>
<evidence type="ECO:0000256" key="1">
    <source>
        <dbReference type="ARBA" id="ARBA00022630"/>
    </source>
</evidence>
<dbReference type="Proteomes" id="UP000017700">
    <property type="component" value="Chromosome"/>
</dbReference>
<dbReference type="InterPro" id="IPR009100">
    <property type="entry name" value="AcylCoA_DH/oxidase_NM_dom_sf"/>
</dbReference>
<evidence type="ECO:0000259" key="2">
    <source>
        <dbReference type="Pfam" id="PF02770"/>
    </source>
</evidence>
<dbReference type="Gene3D" id="1.10.540.10">
    <property type="entry name" value="Acyl-CoA dehydrogenase/oxidase, N-terminal domain"/>
    <property type="match status" value="1"/>
</dbReference>
<dbReference type="InterPro" id="IPR046373">
    <property type="entry name" value="Acyl-CoA_Oxase/DH_mid-dom_sf"/>
</dbReference>
<dbReference type="SUPFAM" id="SSF47203">
    <property type="entry name" value="Acyl-CoA dehydrogenase C-terminal domain-like"/>
    <property type="match status" value="1"/>
</dbReference>
<dbReference type="GO" id="GO:0050660">
    <property type="term" value="F:flavin adenine dinucleotide binding"/>
    <property type="evidence" value="ECO:0007669"/>
    <property type="project" value="InterPro"/>
</dbReference>
<reference evidence="4" key="4">
    <citation type="submission" date="2017-11" db="EMBL/GenBank/DDBJ databases">
        <title>Complete genome sequence of Serratia sp. ATCC 39006.</title>
        <authorList>
            <person name="Hampton H.G."/>
            <person name="Jackson S.A."/>
            <person name="Jauregui R."/>
            <person name="Poulter G.T.M."/>
            <person name="Salmond G.P.C."/>
            <person name="Fineran P.C."/>
        </authorList>
    </citation>
    <scope>NUCLEOTIDE SEQUENCE</scope>
    <source>
        <strain evidence="4">ATCC 39006</strain>
    </source>
</reference>